<feature type="region of interest" description="Disordered" evidence="1">
    <location>
        <begin position="36"/>
        <end position="68"/>
    </location>
</feature>
<feature type="compositionally biased region" description="Basic and acidic residues" evidence="1">
    <location>
        <begin position="50"/>
        <end position="65"/>
    </location>
</feature>
<sequence length="118" mass="12434">MTLPKTLAHAEQLFRGGAANDEVLGEIDAADGVEAADEGGAGLGVEASDDGAHERRGDEVGKGGRGDGTLLAQTVHVHLVAEQVRHGRHVRRQARQTQEDIVAVLEHLGEVVGYRQGL</sequence>
<keyword evidence="3" id="KW-1185">Reference proteome</keyword>
<comment type="caution">
    <text evidence="2">The sequence shown here is derived from an EMBL/GenBank/DDBJ whole genome shotgun (WGS) entry which is preliminary data.</text>
</comment>
<reference evidence="2 3" key="1">
    <citation type="submission" date="2023-10" db="EMBL/GenBank/DDBJ databases">
        <title>Draft genome sequence of Xylaria bambusicola isolate GMP-LS, the root and basal stem rot pathogen of sugarcane in Indonesia.</title>
        <authorList>
            <person name="Selvaraj P."/>
            <person name="Muralishankar V."/>
            <person name="Muruganantham S."/>
            <person name="Sp S."/>
            <person name="Haryani S."/>
            <person name="Lau K.J.X."/>
            <person name="Naqvi N.I."/>
        </authorList>
    </citation>
    <scope>NUCLEOTIDE SEQUENCE [LARGE SCALE GENOMIC DNA]</scope>
    <source>
        <strain evidence="2">GMP-LS</strain>
    </source>
</reference>
<dbReference type="AlphaFoldDB" id="A0AAN7U9S4"/>
<evidence type="ECO:0000313" key="2">
    <source>
        <dbReference type="EMBL" id="KAK5624684.1"/>
    </source>
</evidence>
<proteinExistence type="predicted"/>
<dbReference type="Proteomes" id="UP001305414">
    <property type="component" value="Unassembled WGS sequence"/>
</dbReference>
<name>A0AAN7U9S4_9PEZI</name>
<organism evidence="2 3">
    <name type="scientific">Xylaria bambusicola</name>
    <dbReference type="NCBI Taxonomy" id="326684"/>
    <lineage>
        <taxon>Eukaryota</taxon>
        <taxon>Fungi</taxon>
        <taxon>Dikarya</taxon>
        <taxon>Ascomycota</taxon>
        <taxon>Pezizomycotina</taxon>
        <taxon>Sordariomycetes</taxon>
        <taxon>Xylariomycetidae</taxon>
        <taxon>Xylariales</taxon>
        <taxon>Xylariaceae</taxon>
        <taxon>Xylaria</taxon>
    </lineage>
</organism>
<accession>A0AAN7U9S4</accession>
<dbReference type="EMBL" id="JAWHQM010000001">
    <property type="protein sequence ID" value="KAK5624684.1"/>
    <property type="molecule type" value="Genomic_DNA"/>
</dbReference>
<gene>
    <name evidence="2" type="ORF">RRF57_000400</name>
</gene>
<protein>
    <submittedName>
        <fullName evidence="2">Uncharacterized protein</fullName>
    </submittedName>
</protein>
<evidence type="ECO:0000313" key="3">
    <source>
        <dbReference type="Proteomes" id="UP001305414"/>
    </source>
</evidence>
<evidence type="ECO:0000256" key="1">
    <source>
        <dbReference type="SAM" id="MobiDB-lite"/>
    </source>
</evidence>